<dbReference type="AlphaFoldDB" id="A0A6J8CFH1"/>
<dbReference type="OrthoDB" id="407010at2759"/>
<comment type="similarity">
    <text evidence="1">Belongs to the carotenoid oxygenase family.</text>
</comment>
<dbReference type="Pfam" id="PF03055">
    <property type="entry name" value="RPE65"/>
    <property type="match status" value="1"/>
</dbReference>
<dbReference type="InterPro" id="IPR004294">
    <property type="entry name" value="Carotenoid_Oase"/>
</dbReference>
<feature type="binding site" evidence="5">
    <location>
        <position position="317"/>
    </location>
    <ligand>
        <name>Fe cation</name>
        <dbReference type="ChEBI" id="CHEBI:24875"/>
        <note>catalytic</note>
    </ligand>
</feature>
<dbReference type="GO" id="GO:0010436">
    <property type="term" value="F:carotenoid dioxygenase activity"/>
    <property type="evidence" value="ECO:0007669"/>
    <property type="project" value="TreeGrafter"/>
</dbReference>
<protein>
    <submittedName>
        <fullName evidence="7">BCMO1</fullName>
        <ecNumber evidence="7">1.13.11.63</ecNumber>
    </submittedName>
</protein>
<dbReference type="GO" id="GO:0003834">
    <property type="term" value="F:beta-carotene 15,15'-dioxygenase activity"/>
    <property type="evidence" value="ECO:0007669"/>
    <property type="project" value="UniProtKB-EC"/>
</dbReference>
<feature type="chain" id="PRO_5026813435" evidence="6">
    <location>
        <begin position="20"/>
        <end position="514"/>
    </location>
</feature>
<evidence type="ECO:0000256" key="5">
    <source>
        <dbReference type="PIRSR" id="PIRSR604294-1"/>
    </source>
</evidence>
<evidence type="ECO:0000313" key="8">
    <source>
        <dbReference type="Proteomes" id="UP000507470"/>
    </source>
</evidence>
<dbReference type="EMBL" id="CACVKT020005207">
    <property type="protein sequence ID" value="CAC5393747.1"/>
    <property type="molecule type" value="Genomic_DNA"/>
</dbReference>
<evidence type="ECO:0000256" key="1">
    <source>
        <dbReference type="ARBA" id="ARBA00006787"/>
    </source>
</evidence>
<dbReference type="Proteomes" id="UP000507470">
    <property type="component" value="Unassembled WGS sequence"/>
</dbReference>
<keyword evidence="2 5" id="KW-0479">Metal-binding</keyword>
<evidence type="ECO:0000313" key="7">
    <source>
        <dbReference type="EMBL" id="CAC5393747.1"/>
    </source>
</evidence>
<organism evidence="7 8">
    <name type="scientific">Mytilus coruscus</name>
    <name type="common">Sea mussel</name>
    <dbReference type="NCBI Taxonomy" id="42192"/>
    <lineage>
        <taxon>Eukaryota</taxon>
        <taxon>Metazoa</taxon>
        <taxon>Spiralia</taxon>
        <taxon>Lophotrochozoa</taxon>
        <taxon>Mollusca</taxon>
        <taxon>Bivalvia</taxon>
        <taxon>Autobranchia</taxon>
        <taxon>Pteriomorphia</taxon>
        <taxon>Mytilida</taxon>
        <taxon>Mytiloidea</taxon>
        <taxon>Mytilidae</taxon>
        <taxon>Mytilinae</taxon>
        <taxon>Mytilus</taxon>
    </lineage>
</organism>
<feature type="signal peptide" evidence="6">
    <location>
        <begin position="1"/>
        <end position="19"/>
    </location>
</feature>
<dbReference type="GO" id="GO:0042574">
    <property type="term" value="P:retinal metabolic process"/>
    <property type="evidence" value="ECO:0007669"/>
    <property type="project" value="TreeGrafter"/>
</dbReference>
<name>A0A6J8CFH1_MYTCO</name>
<proteinExistence type="inferred from homology"/>
<evidence type="ECO:0000256" key="6">
    <source>
        <dbReference type="SAM" id="SignalP"/>
    </source>
</evidence>
<gene>
    <name evidence="7" type="ORF">MCOR_28577</name>
</gene>
<evidence type="ECO:0000256" key="3">
    <source>
        <dbReference type="ARBA" id="ARBA00023002"/>
    </source>
</evidence>
<evidence type="ECO:0000256" key="2">
    <source>
        <dbReference type="ARBA" id="ARBA00022723"/>
    </source>
</evidence>
<evidence type="ECO:0000256" key="4">
    <source>
        <dbReference type="ARBA" id="ARBA00023004"/>
    </source>
</evidence>
<dbReference type="GO" id="GO:0016121">
    <property type="term" value="P:carotene catabolic process"/>
    <property type="evidence" value="ECO:0007669"/>
    <property type="project" value="TreeGrafter"/>
</dbReference>
<comment type="cofactor">
    <cofactor evidence="5">
        <name>Fe(2+)</name>
        <dbReference type="ChEBI" id="CHEBI:29033"/>
    </cofactor>
    <text evidence="5">Binds 1 Fe(2+) ion per subunit.</text>
</comment>
<dbReference type="EC" id="1.13.11.63" evidence="7"/>
<feature type="binding site" evidence="5">
    <location>
        <position position="252"/>
    </location>
    <ligand>
        <name>Fe cation</name>
        <dbReference type="ChEBI" id="CHEBI:24875"/>
        <note>catalytic</note>
    </ligand>
</feature>
<keyword evidence="3 7" id="KW-0560">Oxidoreductase</keyword>
<dbReference type="GO" id="GO:0046872">
    <property type="term" value="F:metal ion binding"/>
    <property type="evidence" value="ECO:0007669"/>
    <property type="project" value="UniProtKB-KW"/>
</dbReference>
<reference evidence="7 8" key="1">
    <citation type="submission" date="2020-06" db="EMBL/GenBank/DDBJ databases">
        <authorList>
            <person name="Li R."/>
            <person name="Bekaert M."/>
        </authorList>
    </citation>
    <scope>NUCLEOTIDE SEQUENCE [LARGE SCALE GENOMIC DNA]</scope>
    <source>
        <strain evidence="8">wild</strain>
    </source>
</reference>
<keyword evidence="8" id="KW-1185">Reference proteome</keyword>
<accession>A0A6J8CFH1</accession>
<feature type="binding site" evidence="5">
    <location>
        <position position="506"/>
    </location>
    <ligand>
        <name>Fe cation</name>
        <dbReference type="ChEBI" id="CHEBI:24875"/>
        <note>catalytic</note>
    </ligand>
</feature>
<sequence>MMNFIIFALAAVFIGFSSSTEDGFSQLFYDNKETFVDRRIVFENPLPKWLRGSLVRTGPGMFGNGPRNFTHAFDGFSKIHSWKFYGNGSASFSTNFVRSSVYNNSIKINNIDNYLTFEKPTPPFSLMQEEIGILKGMDNMNINVYRFLNSGTGQYEYATLSDTWKMYQIDPLTVGTISPVNAMKPSVPENFVSLMSSAHPVPEYGTGHHFTFLTSLSVIPGIQSRLSVMRIKSTFERELVAQWGVDKAPYMHSFSVTPNYVILLAAPYFVNVEWMLKNADAYSGLEWFPSEKANFYVIEIKTGKVTTISTPITNPTHHANAYEEDNKIIIDICTSKDPFFATAFEVGVIRDVNKRNKVDFTLLFSRYTIDLESKTAMETKFPANSSFPFLNYFDIPAINENYRHKKHCFVYGVSFKKDFKSFARTALVKKDTCGNNKDNAWSLDGHFPMEMWFVPRSNSTGEDDGVLLTPVLDGAKKESYLMILNATTMTVMNRGYLNTSLPFTIHGRFFPDVV</sequence>
<keyword evidence="6" id="KW-0732">Signal</keyword>
<feature type="binding site" evidence="5">
    <location>
        <position position="199"/>
    </location>
    <ligand>
        <name>Fe cation</name>
        <dbReference type="ChEBI" id="CHEBI:24875"/>
        <note>catalytic</note>
    </ligand>
</feature>
<dbReference type="PANTHER" id="PTHR10543:SF24">
    <property type="entry name" value="CAROTENOID ISOMEROOXYGENASE"/>
    <property type="match status" value="1"/>
</dbReference>
<dbReference type="PANTHER" id="PTHR10543">
    <property type="entry name" value="BETA-CAROTENE DIOXYGENASE"/>
    <property type="match status" value="1"/>
</dbReference>
<keyword evidence="4 5" id="KW-0408">Iron</keyword>